<dbReference type="InterPro" id="IPR035639">
    <property type="entry name" value="CPSF2_MBL"/>
</dbReference>
<evidence type="ECO:0000256" key="1">
    <source>
        <dbReference type="ARBA" id="ARBA00004123"/>
    </source>
</evidence>
<sequence length="780" mass="85789">MGDVSTAIVKVTPISGCRQEFAPSCYLLEIDQARILLDVGGTPSFSVSHLHALKKLTRHLDLILLSHGDLEHCGALPQLLAMMELSCPVLATVPVHHLGLVTLYDAYQSHYQATGTAPAVSLDEIDTAFERITMLRYSQSFTTAGIQVTPVSAGHTLGGAIWRIRRHSEEIFYAVDFNHKKEAHLDGAALDCVQRPSLLIADAKGALEVHSARKQRDSDFVEAAMASLKAGGTVLVPVDSAGRSLEILQVVESHWTSNRVSYPVFFLSHQSQRVVDLAKGMLEWTSQTLAKIFEQDRSNPFDLRAVRIVHSLDQVASVAGPKMVIASLSSLDTGFALTLLPEILAQSSSAVIFTTKSDAESMAAKVLSCSKGTNIVVTFSEQVPLEGDELQTFREAEREATELEAAEAAFAQLQRQREDETESEEETEVGETEAAGQAKKLEQEQINSAAALQNFYWTDYRQDWFVNQEVLPSPINSPFYPMIPPDMAMLPSGVPLRHQVFPFRETRHLSDAYGEFVDPADFRPKVSSSATEATVPVTPLIQAIAPIPEPEKKPAIPMKWLTRTSEVAVKSTRKFVDFSGVSDGRSLKTIYSRVQPRRLLLVGGSPESTDYLLNHFQQTTASRTMEIFAPSLMETVTVSSAVNVMQAILSESLISQLQLQLLGEYELAWVRGAVKIPEDGEVDEEPRAKRATAMIVLTAVESKSSPIMIGDPRLSEMRRLIQNELKIPAVFDSGDLVCGVDERRVVIRRDASGALTLEGPLCSEYYSVRSILYSSVAFLQ</sequence>
<evidence type="ECO:0000256" key="4">
    <source>
        <dbReference type="RuleBase" id="RU365006"/>
    </source>
</evidence>
<keyword evidence="4" id="KW-0694">RNA-binding</keyword>
<dbReference type="AlphaFoldDB" id="A0A2H9TNN3"/>
<dbReference type="SMART" id="SM00849">
    <property type="entry name" value="Lactamase_B"/>
    <property type="match status" value="1"/>
</dbReference>
<dbReference type="SMART" id="SM01027">
    <property type="entry name" value="Beta-Casp"/>
    <property type="match status" value="1"/>
</dbReference>
<dbReference type="OrthoDB" id="64353at2759"/>
<protein>
    <recommendedName>
        <fullName evidence="4">Cleavage and polyadenylation specificity factor subunit 2</fullName>
    </recommendedName>
    <alternativeName>
        <fullName evidence="4">Cleavage and polyadenylation specificity factor 100 kDa subunit</fullName>
    </alternativeName>
</protein>
<dbReference type="Proteomes" id="UP000240830">
    <property type="component" value="Unassembled WGS sequence"/>
</dbReference>
<dbReference type="InterPro" id="IPR022712">
    <property type="entry name" value="Beta_Casp"/>
</dbReference>
<evidence type="ECO:0000313" key="8">
    <source>
        <dbReference type="EMBL" id="PJF19280.1"/>
    </source>
</evidence>
<dbReference type="InterPro" id="IPR001279">
    <property type="entry name" value="Metallo-B-lactamas"/>
</dbReference>
<evidence type="ECO:0000313" key="9">
    <source>
        <dbReference type="Proteomes" id="UP000240830"/>
    </source>
</evidence>
<accession>A0A2H9TNN3</accession>
<evidence type="ECO:0000256" key="2">
    <source>
        <dbReference type="ARBA" id="ARBA00022664"/>
    </source>
</evidence>
<dbReference type="Pfam" id="PF13299">
    <property type="entry name" value="CPSF100_C"/>
    <property type="match status" value="1"/>
</dbReference>
<feature type="compositionally biased region" description="Acidic residues" evidence="5">
    <location>
        <begin position="419"/>
        <end position="431"/>
    </location>
</feature>
<dbReference type="GO" id="GO:0006398">
    <property type="term" value="P:mRNA 3'-end processing by stem-loop binding and cleavage"/>
    <property type="evidence" value="ECO:0007669"/>
    <property type="project" value="InterPro"/>
</dbReference>
<dbReference type="GO" id="GO:0005847">
    <property type="term" value="C:mRNA cleavage and polyadenylation specificity factor complex"/>
    <property type="evidence" value="ECO:0007669"/>
    <property type="project" value="InterPro"/>
</dbReference>
<evidence type="ECO:0000259" key="7">
    <source>
        <dbReference type="SMART" id="SM01027"/>
    </source>
</evidence>
<dbReference type="InterPro" id="IPR027075">
    <property type="entry name" value="CPSF2"/>
</dbReference>
<dbReference type="PANTHER" id="PTHR45922">
    <property type="entry name" value="CLEAVAGE AND POLYADENYLATION SPECIFICITY FACTOR SUBUNIT 2"/>
    <property type="match status" value="1"/>
</dbReference>
<keyword evidence="9" id="KW-1185">Reference proteome</keyword>
<dbReference type="CDD" id="cd16293">
    <property type="entry name" value="CPSF2-like_MBL-fold"/>
    <property type="match status" value="1"/>
</dbReference>
<gene>
    <name evidence="8" type="ORF">PSACC_00915</name>
</gene>
<feature type="region of interest" description="Disordered" evidence="5">
    <location>
        <begin position="413"/>
        <end position="439"/>
    </location>
</feature>
<evidence type="ECO:0000259" key="6">
    <source>
        <dbReference type="SMART" id="SM00849"/>
    </source>
</evidence>
<evidence type="ECO:0000256" key="5">
    <source>
        <dbReference type="SAM" id="MobiDB-lite"/>
    </source>
</evidence>
<dbReference type="GO" id="GO:0003723">
    <property type="term" value="F:RNA binding"/>
    <property type="evidence" value="ECO:0007669"/>
    <property type="project" value="UniProtKB-KW"/>
</dbReference>
<comment type="subcellular location">
    <subcellularLocation>
        <location evidence="1 4">Nucleus</location>
    </subcellularLocation>
</comment>
<name>A0A2H9TNN3_9FUNG</name>
<keyword evidence="2 4" id="KW-0507">mRNA processing</keyword>
<comment type="caution">
    <text evidence="8">The sequence shown here is derived from an EMBL/GenBank/DDBJ whole genome shotgun (WGS) entry which is preliminary data.</text>
</comment>
<dbReference type="Pfam" id="PF16661">
    <property type="entry name" value="Lactamase_B_6"/>
    <property type="match status" value="1"/>
</dbReference>
<feature type="domain" description="Beta-Casp" evidence="7">
    <location>
        <begin position="244"/>
        <end position="366"/>
    </location>
</feature>
<dbReference type="STRING" id="1246581.A0A2H9TNN3"/>
<dbReference type="Pfam" id="PF10996">
    <property type="entry name" value="Beta-Casp"/>
    <property type="match status" value="1"/>
</dbReference>
<dbReference type="InterPro" id="IPR025069">
    <property type="entry name" value="Cpsf2_C"/>
</dbReference>
<proteinExistence type="inferred from homology"/>
<dbReference type="Pfam" id="PF07521">
    <property type="entry name" value="RMMBL"/>
    <property type="match status" value="1"/>
</dbReference>
<dbReference type="Gene3D" id="3.60.15.10">
    <property type="entry name" value="Ribonuclease Z/Hydroxyacylglutathione hydrolase-like"/>
    <property type="match status" value="1"/>
</dbReference>
<dbReference type="InterPro" id="IPR011108">
    <property type="entry name" value="RMMBL"/>
</dbReference>
<dbReference type="PANTHER" id="PTHR45922:SF1">
    <property type="entry name" value="CLEAVAGE AND POLYADENYLATION SPECIFICITY FACTOR SUBUNIT 2"/>
    <property type="match status" value="1"/>
</dbReference>
<dbReference type="InterPro" id="IPR036866">
    <property type="entry name" value="RibonucZ/Hydroxyglut_hydro"/>
</dbReference>
<organism evidence="8 9">
    <name type="scientific">Paramicrosporidium saccamoebae</name>
    <dbReference type="NCBI Taxonomy" id="1246581"/>
    <lineage>
        <taxon>Eukaryota</taxon>
        <taxon>Fungi</taxon>
        <taxon>Fungi incertae sedis</taxon>
        <taxon>Cryptomycota</taxon>
        <taxon>Cryptomycota incertae sedis</taxon>
        <taxon>Paramicrosporidium</taxon>
    </lineage>
</organism>
<keyword evidence="3 4" id="KW-0539">Nucleus</keyword>
<dbReference type="EMBL" id="MTSL01000072">
    <property type="protein sequence ID" value="PJF19280.1"/>
    <property type="molecule type" value="Genomic_DNA"/>
</dbReference>
<comment type="similarity">
    <text evidence="4">Belongs to the metallo-beta-lactamase superfamily. RNA-metabolizing metallo-beta-lactamase-like family. CPSF2/YSH1 subfamily.</text>
</comment>
<feature type="domain" description="Metallo-beta-lactamase" evidence="6">
    <location>
        <begin position="22"/>
        <end position="225"/>
    </location>
</feature>
<reference evidence="8 9" key="1">
    <citation type="submission" date="2016-10" db="EMBL/GenBank/DDBJ databases">
        <title>The genome of Paramicrosporidium saccamoebae is the missing link in understanding Cryptomycota and Microsporidia evolution.</title>
        <authorList>
            <person name="Quandt C.A."/>
            <person name="Beaudet D."/>
            <person name="Corsaro D."/>
            <person name="Michel R."/>
            <person name="Corradi N."/>
            <person name="James T."/>
        </authorList>
    </citation>
    <scope>NUCLEOTIDE SEQUENCE [LARGE SCALE GENOMIC DNA]</scope>
    <source>
        <strain evidence="8 9">KSL3</strain>
    </source>
</reference>
<evidence type="ECO:0000256" key="3">
    <source>
        <dbReference type="ARBA" id="ARBA00023242"/>
    </source>
</evidence>
<dbReference type="SUPFAM" id="SSF56281">
    <property type="entry name" value="Metallo-hydrolase/oxidoreductase"/>
    <property type="match status" value="1"/>
</dbReference>